<sequence length="769" mass="82848">MLRRQYTVSVSAVAMLALALPQLAKAQEEMPPAIGDSDSASVAADGSGDIIVTATKRAESINSVGMSITAAGEDALAQAGVVDTGDLAKIVPGFNFTPSSYGVPVFTLRGIGFYDTSLAAPPAVSVYSDEAPLPYSILTTGASLDLERVEVLKGPQGTLYGQNSTGGAINYIAAKPEDVFGASSEISYGRFDALTLQGHVTGPLGEGVSARAAIRYTRGDDWQRSFTRRDGIGEKDLLVGRLLVDIEPADELRIRLNANGWRDRSDNQAYQFLRVLVNPAALPPELVNYPLAPDTNRAADWTPGFAYKRHNDYYQLSGRVEYTLGSNVDLVSITTWQELDRNGLVDADGTTLRANEYSTPGHLEIFSQELRLSGEAGRFFWLVGGNYQHEKIADSLAATFSNIGVPFDGVDTRNSTIVDTYAAFANLDYELDSGVTLHAGARYSDDRRRFEGCMYDNGSGQLAALLSAIATARNGRPITIPPGACASLDTNFLPDQFRDTLAEDNLSWRLGADYEVGAGKLVYVNVSRGYKSGAFPTSGATYGIQFRPATQESVLAFEAGFKLSLLDRQLQLNGAAFYYDYTDKQFRGKIIDPVLGALNALVNVPKSRVQGAELQIGWTPSDSFSLNLGGTYVGSRIKGSFQNFNAFGQPVDVGGEQFPLTPKWQLTGDAEYGTEIGSGLDAYVGGNFSYQSKQNSGLGALPDLDVDGYALFDARLGVRSHGRGWHAALFVRNLTDKNYVTFVSSASPTLLAQLRGQPRTFGVTIGFDY</sequence>
<evidence type="ECO:0000256" key="11">
    <source>
        <dbReference type="PROSITE-ProRule" id="PRU01360"/>
    </source>
</evidence>
<dbReference type="Pfam" id="PF07715">
    <property type="entry name" value="Plug"/>
    <property type="match status" value="1"/>
</dbReference>
<dbReference type="InterPro" id="IPR000531">
    <property type="entry name" value="Beta-barrel_TonB"/>
</dbReference>
<keyword evidence="6" id="KW-0408">Iron</keyword>
<evidence type="ECO:0000256" key="8">
    <source>
        <dbReference type="ARBA" id="ARBA00023077"/>
    </source>
</evidence>
<dbReference type="InterPro" id="IPR039426">
    <property type="entry name" value="TonB-dep_rcpt-like"/>
</dbReference>
<gene>
    <name evidence="16" type="ORF">SPPYR_0673</name>
</gene>
<keyword evidence="5 11" id="KW-0812">Transmembrane</keyword>
<evidence type="ECO:0000256" key="6">
    <source>
        <dbReference type="ARBA" id="ARBA00023004"/>
    </source>
</evidence>
<dbReference type="EMBL" id="LT598653">
    <property type="protein sequence ID" value="SBV31793.1"/>
    <property type="molecule type" value="Genomic_DNA"/>
</dbReference>
<dbReference type="PANTHER" id="PTHR32552:SF81">
    <property type="entry name" value="TONB-DEPENDENT OUTER MEMBRANE RECEPTOR"/>
    <property type="match status" value="1"/>
</dbReference>
<dbReference type="InterPro" id="IPR036942">
    <property type="entry name" value="Beta-barrel_TonB_sf"/>
</dbReference>
<dbReference type="GO" id="GO:0009279">
    <property type="term" value="C:cell outer membrane"/>
    <property type="evidence" value="ECO:0007669"/>
    <property type="project" value="UniProtKB-SubCell"/>
</dbReference>
<protein>
    <submittedName>
        <fullName evidence="16">TonB-dependent receptor</fullName>
    </submittedName>
</protein>
<evidence type="ECO:0000256" key="4">
    <source>
        <dbReference type="ARBA" id="ARBA00022496"/>
    </source>
</evidence>
<evidence type="ECO:0000256" key="10">
    <source>
        <dbReference type="ARBA" id="ARBA00023237"/>
    </source>
</evidence>
<feature type="domain" description="TonB-dependent receptor plug" evidence="15">
    <location>
        <begin position="62"/>
        <end position="168"/>
    </location>
</feature>
<dbReference type="GO" id="GO:0006826">
    <property type="term" value="P:iron ion transport"/>
    <property type="evidence" value="ECO:0007669"/>
    <property type="project" value="UniProtKB-KW"/>
</dbReference>
<feature type="domain" description="TonB-dependent receptor-like beta-barrel" evidence="14">
    <location>
        <begin position="265"/>
        <end position="734"/>
    </location>
</feature>
<evidence type="ECO:0000313" key="16">
    <source>
        <dbReference type="EMBL" id="SBV31793.1"/>
    </source>
</evidence>
<dbReference type="Pfam" id="PF00593">
    <property type="entry name" value="TonB_dep_Rec_b-barrel"/>
    <property type="match status" value="1"/>
</dbReference>
<reference evidence="16" key="1">
    <citation type="submission" date="2016-03" db="EMBL/GenBank/DDBJ databases">
        <authorList>
            <person name="Ploux O."/>
        </authorList>
    </citation>
    <scope>NUCLEOTIDE SEQUENCE</scope>
    <source>
        <strain evidence="16">UC10</strain>
    </source>
</reference>
<keyword evidence="16" id="KW-0675">Receptor</keyword>
<dbReference type="SUPFAM" id="SSF56935">
    <property type="entry name" value="Porins"/>
    <property type="match status" value="1"/>
</dbReference>
<feature type="chain" id="PRO_5012147578" evidence="13">
    <location>
        <begin position="27"/>
        <end position="769"/>
    </location>
</feature>
<dbReference type="PANTHER" id="PTHR32552">
    <property type="entry name" value="FERRICHROME IRON RECEPTOR-RELATED"/>
    <property type="match status" value="1"/>
</dbReference>
<dbReference type="InterPro" id="IPR012910">
    <property type="entry name" value="Plug_dom"/>
</dbReference>
<proteinExistence type="inferred from homology"/>
<evidence type="ECO:0000256" key="12">
    <source>
        <dbReference type="RuleBase" id="RU003357"/>
    </source>
</evidence>
<keyword evidence="8 12" id="KW-0798">TonB box</keyword>
<keyword evidence="13" id="KW-0732">Signal</keyword>
<keyword evidence="7" id="KW-0406">Ion transport</keyword>
<dbReference type="PROSITE" id="PS52016">
    <property type="entry name" value="TONB_DEPENDENT_REC_3"/>
    <property type="match status" value="1"/>
</dbReference>
<dbReference type="Gene3D" id="2.40.170.20">
    <property type="entry name" value="TonB-dependent receptor, beta-barrel domain"/>
    <property type="match status" value="1"/>
</dbReference>
<keyword evidence="2 11" id="KW-0813">Transport</keyword>
<dbReference type="KEGG" id="sphu:SPPYR_0673"/>
<evidence type="ECO:0000256" key="1">
    <source>
        <dbReference type="ARBA" id="ARBA00004571"/>
    </source>
</evidence>
<organism evidence="16">
    <name type="scientific">uncultured Sphingopyxis sp</name>
    <dbReference type="NCBI Taxonomy" id="310581"/>
    <lineage>
        <taxon>Bacteria</taxon>
        <taxon>Pseudomonadati</taxon>
        <taxon>Pseudomonadota</taxon>
        <taxon>Alphaproteobacteria</taxon>
        <taxon>Sphingomonadales</taxon>
        <taxon>Sphingomonadaceae</taxon>
        <taxon>Sphingopyxis</taxon>
        <taxon>environmental samples</taxon>
    </lineage>
</organism>
<dbReference type="AlphaFoldDB" id="A0A1Y5PP09"/>
<evidence type="ECO:0000259" key="14">
    <source>
        <dbReference type="Pfam" id="PF00593"/>
    </source>
</evidence>
<evidence type="ECO:0000259" key="15">
    <source>
        <dbReference type="Pfam" id="PF07715"/>
    </source>
</evidence>
<evidence type="ECO:0000256" key="3">
    <source>
        <dbReference type="ARBA" id="ARBA00022452"/>
    </source>
</evidence>
<comment type="subcellular location">
    <subcellularLocation>
        <location evidence="1 11">Cell outer membrane</location>
        <topology evidence="1 11">Multi-pass membrane protein</topology>
    </subcellularLocation>
</comment>
<evidence type="ECO:0000256" key="9">
    <source>
        <dbReference type="ARBA" id="ARBA00023136"/>
    </source>
</evidence>
<evidence type="ECO:0000256" key="13">
    <source>
        <dbReference type="SAM" id="SignalP"/>
    </source>
</evidence>
<dbReference type="RefSeq" id="WP_295323690.1">
    <property type="nucleotide sequence ID" value="NZ_LT598653.1"/>
</dbReference>
<feature type="signal peptide" evidence="13">
    <location>
        <begin position="1"/>
        <end position="26"/>
    </location>
</feature>
<evidence type="ECO:0000256" key="7">
    <source>
        <dbReference type="ARBA" id="ARBA00023065"/>
    </source>
</evidence>
<comment type="similarity">
    <text evidence="11 12">Belongs to the TonB-dependent receptor family.</text>
</comment>
<name>A0A1Y5PP09_9SPHN</name>
<keyword evidence="4" id="KW-0410">Iron transport</keyword>
<keyword evidence="10 11" id="KW-0998">Cell outer membrane</keyword>
<evidence type="ECO:0000256" key="5">
    <source>
        <dbReference type="ARBA" id="ARBA00022692"/>
    </source>
</evidence>
<keyword evidence="9 11" id="KW-0472">Membrane</keyword>
<keyword evidence="3 11" id="KW-1134">Transmembrane beta strand</keyword>
<evidence type="ECO:0000256" key="2">
    <source>
        <dbReference type="ARBA" id="ARBA00022448"/>
    </source>
</evidence>
<accession>A0A1Y5PP09</accession>